<dbReference type="PANTHER" id="PTHR42103">
    <property type="entry name" value="ALPHA/BETA-HYDROLASES SUPERFAMILY PROTEIN"/>
    <property type="match status" value="1"/>
</dbReference>
<keyword evidence="2" id="KW-0378">Hydrolase</keyword>
<dbReference type="InterPro" id="IPR029058">
    <property type="entry name" value="AB_hydrolase_fold"/>
</dbReference>
<dbReference type="OrthoDB" id="9800435at2"/>
<dbReference type="AlphaFoldDB" id="A0A437LGW6"/>
<accession>A0A437LGW6</accession>
<dbReference type="Gene3D" id="3.40.50.1820">
    <property type="entry name" value="alpha/beta hydrolase"/>
    <property type="match status" value="1"/>
</dbReference>
<dbReference type="EMBL" id="SACM01000003">
    <property type="protein sequence ID" value="RVT84623.1"/>
    <property type="molecule type" value="Genomic_DNA"/>
</dbReference>
<dbReference type="PANTHER" id="PTHR42103:SF2">
    <property type="entry name" value="AB HYDROLASE-1 DOMAIN-CONTAINING PROTEIN"/>
    <property type="match status" value="1"/>
</dbReference>
<feature type="domain" description="Thioesterase" evidence="1">
    <location>
        <begin position="97"/>
        <end position="146"/>
    </location>
</feature>
<protein>
    <submittedName>
        <fullName evidence="2">Alpha/beta hydrolase</fullName>
    </submittedName>
</protein>
<keyword evidence="3" id="KW-1185">Reference proteome</keyword>
<sequence>MNAGTRRLSWAGPAGPLEVAIDEPAGPALGIALVLHPLPTHGGTMDNKVVQTLARGAVALGLRAVRFNFRGVGASAGAFDGGAGETDDAAFVAEQVRDAHLPFALAGFSFGAFVATKLAERCAQRGSPVDHMALIGLAASRFPATQVPADTLVVHGEADDVVPLSAVLDWARPQALPVTVVPGAGHYFHGQLPLLKSLLTRAWAPAFVLPSS</sequence>
<dbReference type="SUPFAM" id="SSF53474">
    <property type="entry name" value="alpha/beta-Hydrolases"/>
    <property type="match status" value="1"/>
</dbReference>
<evidence type="ECO:0000259" key="1">
    <source>
        <dbReference type="Pfam" id="PF00975"/>
    </source>
</evidence>
<dbReference type="InterPro" id="IPR001031">
    <property type="entry name" value="Thioesterase"/>
</dbReference>
<dbReference type="Pfam" id="PF00975">
    <property type="entry name" value="Thioesterase"/>
    <property type="match status" value="1"/>
</dbReference>
<gene>
    <name evidence="2" type="ORF">EOD73_10800</name>
</gene>
<comment type="caution">
    <text evidence="2">The sequence shown here is derived from an EMBL/GenBank/DDBJ whole genome shotgun (WGS) entry which is preliminary data.</text>
</comment>
<reference evidence="2 3" key="1">
    <citation type="submission" date="2019-01" db="EMBL/GenBank/DDBJ databases">
        <authorList>
            <person name="Chen W.-M."/>
        </authorList>
    </citation>
    <scope>NUCLEOTIDE SEQUENCE [LARGE SCALE GENOMIC DNA]</scope>
    <source>
        <strain evidence="2 3">CCP-18</strain>
    </source>
</reference>
<dbReference type="GO" id="GO:0016787">
    <property type="term" value="F:hydrolase activity"/>
    <property type="evidence" value="ECO:0007669"/>
    <property type="project" value="UniProtKB-KW"/>
</dbReference>
<proteinExistence type="predicted"/>
<name>A0A437LGW6_9BURK</name>
<dbReference type="Proteomes" id="UP000288587">
    <property type="component" value="Unassembled WGS sequence"/>
</dbReference>
<organism evidence="2 3">
    <name type="scientific">Inhella crocodyli</name>
    <dbReference type="NCBI Taxonomy" id="2499851"/>
    <lineage>
        <taxon>Bacteria</taxon>
        <taxon>Pseudomonadati</taxon>
        <taxon>Pseudomonadota</taxon>
        <taxon>Betaproteobacteria</taxon>
        <taxon>Burkholderiales</taxon>
        <taxon>Sphaerotilaceae</taxon>
        <taxon>Inhella</taxon>
    </lineage>
</organism>
<evidence type="ECO:0000313" key="3">
    <source>
        <dbReference type="Proteomes" id="UP000288587"/>
    </source>
</evidence>
<evidence type="ECO:0000313" key="2">
    <source>
        <dbReference type="EMBL" id="RVT84623.1"/>
    </source>
</evidence>